<accession>A0A4R5W600</accession>
<dbReference type="EMBL" id="SMYL01000002">
    <property type="protein sequence ID" value="TDK67357.1"/>
    <property type="molecule type" value="Genomic_DNA"/>
</dbReference>
<proteinExistence type="predicted"/>
<reference evidence="1 2" key="1">
    <citation type="submission" date="2019-03" db="EMBL/GenBank/DDBJ databases">
        <title>Sapientia aquatica gen. nov., sp. nov., isolated from a crater lake.</title>
        <authorList>
            <person name="Felfoldi T."/>
            <person name="Szabo A."/>
            <person name="Toth E."/>
            <person name="Schumann P."/>
            <person name="Keki Z."/>
            <person name="Marialigeti K."/>
            <person name="Mathe I."/>
        </authorList>
    </citation>
    <scope>NUCLEOTIDE SEQUENCE [LARGE SCALE GENOMIC DNA]</scope>
    <source>
        <strain evidence="1 2">SA-152</strain>
    </source>
</reference>
<protein>
    <submittedName>
        <fullName evidence="1">Chemotaxis protein</fullName>
    </submittedName>
</protein>
<evidence type="ECO:0000313" key="1">
    <source>
        <dbReference type="EMBL" id="TDK67357.1"/>
    </source>
</evidence>
<comment type="caution">
    <text evidence="1">The sequence shown here is derived from an EMBL/GenBank/DDBJ whole genome shotgun (WGS) entry which is preliminary data.</text>
</comment>
<name>A0A4R5W600_9BURK</name>
<dbReference type="SUPFAM" id="SSF75708">
    <property type="entry name" value="Chemotaxis phosphatase CheZ"/>
    <property type="match status" value="1"/>
</dbReference>
<evidence type="ECO:0000313" key="2">
    <source>
        <dbReference type="Proteomes" id="UP000294829"/>
    </source>
</evidence>
<keyword evidence="2" id="KW-1185">Reference proteome</keyword>
<gene>
    <name evidence="1" type="ORF">E2I14_06225</name>
</gene>
<dbReference type="OrthoDB" id="8559696at2"/>
<dbReference type="Proteomes" id="UP000294829">
    <property type="component" value="Unassembled WGS sequence"/>
</dbReference>
<sequence length="182" mass="20093">MTSKQELGSQVKRLLSGVSDHGKQHLIEVETDLVQTAFLLGEAIEKLGASFFALHGAVIAQQNEVDLLLTDLDGDDPKMQRLRMIQEEIVQHTNSAVTGLQFQDLTSQLLARTVQRIIGLRNVLSSLAADGVDLPNDGEEDEIVLKLNSINKHLEAQSSELKDLLRKAVHQKDMDSGDIEVF</sequence>
<dbReference type="AlphaFoldDB" id="A0A4R5W600"/>
<dbReference type="RefSeq" id="WP_133326528.1">
    <property type="nucleotide sequence ID" value="NZ_SMYL01000002.1"/>
</dbReference>
<organism evidence="1 2">
    <name type="scientific">Sapientia aquatica</name>
    <dbReference type="NCBI Taxonomy" id="1549640"/>
    <lineage>
        <taxon>Bacteria</taxon>
        <taxon>Pseudomonadati</taxon>
        <taxon>Pseudomonadota</taxon>
        <taxon>Betaproteobacteria</taxon>
        <taxon>Burkholderiales</taxon>
        <taxon>Oxalobacteraceae</taxon>
        <taxon>Sapientia</taxon>
    </lineage>
</organism>